<reference evidence="6" key="1">
    <citation type="submission" date="2018-05" db="EMBL/GenBank/DDBJ databases">
        <authorList>
            <person name="Lanie J.A."/>
            <person name="Ng W.-L."/>
            <person name="Kazmierczak K.M."/>
            <person name="Andrzejewski T.M."/>
            <person name="Davidsen T.M."/>
            <person name="Wayne K.J."/>
            <person name="Tettelin H."/>
            <person name="Glass J.I."/>
            <person name="Rusch D."/>
            <person name="Podicherti R."/>
            <person name="Tsui H.-C.T."/>
            <person name="Winkler M.E."/>
        </authorList>
    </citation>
    <scope>NUCLEOTIDE SEQUENCE</scope>
</reference>
<keyword evidence="1" id="KW-0436">Ligase</keyword>
<dbReference type="GO" id="GO:0006281">
    <property type="term" value="P:DNA repair"/>
    <property type="evidence" value="ECO:0007669"/>
    <property type="project" value="UniProtKB-KW"/>
</dbReference>
<dbReference type="InterPro" id="IPR050326">
    <property type="entry name" value="NAD_dep_DNA_ligaseB"/>
</dbReference>
<dbReference type="PANTHER" id="PTHR47810:SF1">
    <property type="entry name" value="DNA LIGASE B"/>
    <property type="match status" value="1"/>
</dbReference>
<dbReference type="SUPFAM" id="SSF56091">
    <property type="entry name" value="DNA ligase/mRNA capping enzyme, catalytic domain"/>
    <property type="match status" value="1"/>
</dbReference>
<dbReference type="Gene3D" id="3.30.470.30">
    <property type="entry name" value="DNA ligase/mRNA capping enzyme"/>
    <property type="match status" value="1"/>
</dbReference>
<dbReference type="GO" id="GO:0006310">
    <property type="term" value="P:DNA recombination"/>
    <property type="evidence" value="ECO:0007669"/>
    <property type="project" value="InterPro"/>
</dbReference>
<evidence type="ECO:0000313" key="6">
    <source>
        <dbReference type="EMBL" id="SVC60566.1"/>
    </source>
</evidence>
<dbReference type="GO" id="GO:0003910">
    <property type="term" value="F:DNA ligase (ATP) activity"/>
    <property type="evidence" value="ECO:0007669"/>
    <property type="project" value="InterPro"/>
</dbReference>
<feature type="domain" description="ATP-dependent DNA ligase family profile" evidence="5">
    <location>
        <begin position="238"/>
        <end position="348"/>
    </location>
</feature>
<dbReference type="PROSITE" id="PS00333">
    <property type="entry name" value="DNA_LIGASE_A2"/>
    <property type="match status" value="1"/>
</dbReference>
<protein>
    <recommendedName>
        <fullName evidence="5">ATP-dependent DNA ligase family profile domain-containing protein</fullName>
    </recommendedName>
</protein>
<evidence type="ECO:0000256" key="2">
    <source>
        <dbReference type="ARBA" id="ARBA00022705"/>
    </source>
</evidence>
<proteinExistence type="predicted"/>
<feature type="non-terminal residue" evidence="6">
    <location>
        <position position="355"/>
    </location>
</feature>
<keyword evidence="2" id="KW-0235">DNA replication</keyword>
<gene>
    <name evidence="6" type="ORF">METZ01_LOCUS313420</name>
</gene>
<evidence type="ECO:0000256" key="3">
    <source>
        <dbReference type="ARBA" id="ARBA00022763"/>
    </source>
</evidence>
<dbReference type="InterPro" id="IPR012310">
    <property type="entry name" value="DNA_ligase_ATP-dep_cent"/>
</dbReference>
<keyword evidence="3" id="KW-0227">DNA damage</keyword>
<dbReference type="AlphaFoldDB" id="A0A382NHM7"/>
<organism evidence="6">
    <name type="scientific">marine metagenome</name>
    <dbReference type="NCBI Taxonomy" id="408172"/>
    <lineage>
        <taxon>unclassified sequences</taxon>
        <taxon>metagenomes</taxon>
        <taxon>ecological metagenomes</taxon>
    </lineage>
</organism>
<accession>A0A382NHM7</accession>
<dbReference type="EMBL" id="UINC01100477">
    <property type="protein sequence ID" value="SVC60566.1"/>
    <property type="molecule type" value="Genomic_DNA"/>
</dbReference>
<dbReference type="GO" id="GO:0005524">
    <property type="term" value="F:ATP binding"/>
    <property type="evidence" value="ECO:0007669"/>
    <property type="project" value="InterPro"/>
</dbReference>
<dbReference type="PROSITE" id="PS50160">
    <property type="entry name" value="DNA_LIGASE_A3"/>
    <property type="match status" value="1"/>
</dbReference>
<dbReference type="PANTHER" id="PTHR47810">
    <property type="entry name" value="DNA LIGASE"/>
    <property type="match status" value="1"/>
</dbReference>
<evidence type="ECO:0000259" key="5">
    <source>
        <dbReference type="PROSITE" id="PS50160"/>
    </source>
</evidence>
<dbReference type="GO" id="GO:0006260">
    <property type="term" value="P:DNA replication"/>
    <property type="evidence" value="ECO:0007669"/>
    <property type="project" value="UniProtKB-KW"/>
</dbReference>
<keyword evidence="4" id="KW-0234">DNA repair</keyword>
<dbReference type="PROSITE" id="PS00697">
    <property type="entry name" value="DNA_LIGASE_A1"/>
    <property type="match status" value="1"/>
</dbReference>
<evidence type="ECO:0000256" key="1">
    <source>
        <dbReference type="ARBA" id="ARBA00022598"/>
    </source>
</evidence>
<dbReference type="Pfam" id="PF01068">
    <property type="entry name" value="DNA_ligase_A_M"/>
    <property type="match status" value="1"/>
</dbReference>
<dbReference type="InterPro" id="IPR016059">
    <property type="entry name" value="DNA_ligase_ATP-dep_CS"/>
</dbReference>
<name>A0A382NHM7_9ZZZZ</name>
<evidence type="ECO:0000256" key="4">
    <source>
        <dbReference type="ARBA" id="ARBA00023204"/>
    </source>
</evidence>
<sequence>MKPWKVIQELEADNSRLKKEAIIKRESDADNKIFFDGVCMALDGFRTFGVQKVPVSKKDGKGRLFDHTEFNEVISRLEDRTLTGNEMRDVIEDLCNRSKMEHWNDWYRRILIKDLRCGVTHKTINKHSKYKVPVFECMLATDSTKHEKKMVGNVIVEPKLDGVRVIVICDVDKDEVKLFSRNGKELSNFPTINKTFDDMLDQMSESMVFDGEVMSDDFQTLMREIHRKGGAKTKDAKLNLFDCLPLSEFKNGGSNSVNDAILKRKEMLESFKFHLKSNIHLVEYVKMNLSDEDGQKQFADYNKMCIDRGFEGIMVKPVNGVYECKRSTLWLKVKPFIEVSLKVIDTEEGTGRNVG</sequence>